<dbReference type="OrthoDB" id="10248487at2759"/>
<reference evidence="2" key="1">
    <citation type="submission" date="2025-08" db="UniProtKB">
        <authorList>
            <consortium name="RefSeq"/>
        </authorList>
    </citation>
    <scope>IDENTIFICATION</scope>
    <source>
        <tissue evidence="2">Entire body</tissue>
    </source>
</reference>
<protein>
    <submittedName>
        <fullName evidence="2">Tctex1 domain-containing protein 2-like</fullName>
    </submittedName>
</protein>
<organism evidence="1 2">
    <name type="scientific">Agrilus planipennis</name>
    <name type="common">Emerald ash borer</name>
    <name type="synonym">Agrilus marcopoli</name>
    <dbReference type="NCBI Taxonomy" id="224129"/>
    <lineage>
        <taxon>Eukaryota</taxon>
        <taxon>Metazoa</taxon>
        <taxon>Ecdysozoa</taxon>
        <taxon>Arthropoda</taxon>
        <taxon>Hexapoda</taxon>
        <taxon>Insecta</taxon>
        <taxon>Pterygota</taxon>
        <taxon>Neoptera</taxon>
        <taxon>Endopterygota</taxon>
        <taxon>Coleoptera</taxon>
        <taxon>Polyphaga</taxon>
        <taxon>Elateriformia</taxon>
        <taxon>Buprestoidea</taxon>
        <taxon>Buprestidae</taxon>
        <taxon>Agrilinae</taxon>
        <taxon>Agrilus</taxon>
    </lineage>
</organism>
<dbReference type="Pfam" id="PF03645">
    <property type="entry name" value="Tctex-1"/>
    <property type="match status" value="1"/>
</dbReference>
<feature type="non-terminal residue" evidence="2">
    <location>
        <position position="1"/>
    </location>
</feature>
<sequence>STLEMMEKGKIPRYMNTYKLWSDNPFNAEVVHKILVEIVDETIVKLIYEPDKVPKLAKWASGAIRTKVKELNFDRYPEKAQSDVVGELDFPNV</sequence>
<evidence type="ECO:0000313" key="1">
    <source>
        <dbReference type="Proteomes" id="UP000192223"/>
    </source>
</evidence>
<dbReference type="GeneID" id="108743340"/>
<evidence type="ECO:0000313" key="2">
    <source>
        <dbReference type="RefSeq" id="XP_018334380.1"/>
    </source>
</evidence>
<dbReference type="AlphaFoldDB" id="A0A1W4XPQ6"/>
<dbReference type="InParanoid" id="A0A1W4XPQ6"/>
<dbReference type="Proteomes" id="UP000192223">
    <property type="component" value="Unplaced"/>
</dbReference>
<dbReference type="CDD" id="cd21451">
    <property type="entry name" value="DLC-like_TCTEX1D"/>
    <property type="match status" value="1"/>
</dbReference>
<name>A0A1W4XPQ6_AGRPL</name>
<dbReference type="RefSeq" id="XP_018334380.1">
    <property type="nucleotide sequence ID" value="XM_018478878.1"/>
</dbReference>
<keyword evidence="1" id="KW-1185">Reference proteome</keyword>
<gene>
    <name evidence="2" type="primary">LOC108743340</name>
</gene>
<dbReference type="InterPro" id="IPR005334">
    <property type="entry name" value="Tctex-1-like"/>
</dbReference>
<proteinExistence type="predicted"/>
<dbReference type="KEGG" id="apln:108743340"/>
<accession>A0A1W4XPQ6</accession>